<accession>A0A3M7PQ21</accession>
<dbReference type="OrthoDB" id="9990906at2759"/>
<dbReference type="InterPro" id="IPR000276">
    <property type="entry name" value="GPCR_Rhodpsn"/>
</dbReference>
<dbReference type="Gene3D" id="1.20.1070.10">
    <property type="entry name" value="Rhodopsin 7-helix transmembrane proteins"/>
    <property type="match status" value="1"/>
</dbReference>
<keyword evidence="7" id="KW-0675">Receptor</keyword>
<name>A0A3M7PQ21_BRAPC</name>
<comment type="caution">
    <text evidence="7">The sequence shown here is derived from an EMBL/GenBank/DDBJ whole genome shotgun (WGS) entry which is preliminary data.</text>
</comment>
<keyword evidence="4 5" id="KW-0472">Membrane</keyword>
<dbReference type="InterPro" id="IPR017452">
    <property type="entry name" value="GPCR_Rhodpsn_7TM"/>
</dbReference>
<dbReference type="PANTHER" id="PTHR46641:SF25">
    <property type="entry name" value="CNMAMIDE RECEPTOR-RELATED"/>
    <property type="match status" value="1"/>
</dbReference>
<dbReference type="SUPFAM" id="SSF81321">
    <property type="entry name" value="Family A G protein-coupled receptor-like"/>
    <property type="match status" value="1"/>
</dbReference>
<evidence type="ECO:0000313" key="8">
    <source>
        <dbReference type="Proteomes" id="UP000276133"/>
    </source>
</evidence>
<sequence>MNSIFCNEKISSIELFDLTRKINIYFSLLIIIIGIAGNSLAVLVFIRKKFRRHSFSIYLLCLCISDGVFLLTHFYEDTLRTFIDVYLNDQTRSFDKECLQHKKLHLTNITIKHSFLRLINITDRFDVSCRMVNYLRYFLRFVSAYLILVFTIQRTIAIYWPFLESRLKSSKYAWFMISIITLIGIMINKWVPFFFGLTKDIHDPTISYCDINKEFSSAYFLLTIFYVTLTMMVPIFTIVVCNTLIIVFILLTRTKRENLMNLKSLKVNGENSISTVPSQSSFRSNRVTLYIVNKKSNTLATLRKIKERGIKKKKTLIELIVLKITHHNFGKVFPGQFRMAEPSFQPTWLRYD</sequence>
<dbReference type="PANTHER" id="PTHR46641">
    <property type="entry name" value="FMRFAMIDE RECEPTOR-RELATED"/>
    <property type="match status" value="1"/>
</dbReference>
<feature type="transmembrane region" description="Helical" evidence="5">
    <location>
        <begin position="137"/>
        <end position="160"/>
    </location>
</feature>
<evidence type="ECO:0000256" key="1">
    <source>
        <dbReference type="ARBA" id="ARBA00004370"/>
    </source>
</evidence>
<dbReference type="AlphaFoldDB" id="A0A3M7PQ21"/>
<evidence type="ECO:0000256" key="3">
    <source>
        <dbReference type="ARBA" id="ARBA00022989"/>
    </source>
</evidence>
<evidence type="ECO:0000256" key="5">
    <source>
        <dbReference type="SAM" id="Phobius"/>
    </source>
</evidence>
<feature type="transmembrane region" description="Helical" evidence="5">
    <location>
        <begin position="57"/>
        <end position="75"/>
    </location>
</feature>
<keyword evidence="3 5" id="KW-1133">Transmembrane helix</keyword>
<gene>
    <name evidence="7" type="ORF">BpHYR1_013085</name>
</gene>
<evidence type="ECO:0000256" key="2">
    <source>
        <dbReference type="ARBA" id="ARBA00022692"/>
    </source>
</evidence>
<dbReference type="InterPro" id="IPR052954">
    <property type="entry name" value="GPCR-Ligand_Int"/>
</dbReference>
<dbReference type="GO" id="GO:0016020">
    <property type="term" value="C:membrane"/>
    <property type="evidence" value="ECO:0007669"/>
    <property type="project" value="UniProtKB-SubCell"/>
</dbReference>
<comment type="subcellular location">
    <subcellularLocation>
        <location evidence="1">Membrane</location>
    </subcellularLocation>
</comment>
<dbReference type="GO" id="GO:0004930">
    <property type="term" value="F:G protein-coupled receptor activity"/>
    <property type="evidence" value="ECO:0007669"/>
    <property type="project" value="InterPro"/>
</dbReference>
<evidence type="ECO:0000313" key="7">
    <source>
        <dbReference type="EMBL" id="RNA01216.1"/>
    </source>
</evidence>
<proteinExistence type="predicted"/>
<feature type="domain" description="G-protein coupled receptors family 1 profile" evidence="6">
    <location>
        <begin position="37"/>
        <end position="292"/>
    </location>
</feature>
<dbReference type="Proteomes" id="UP000276133">
    <property type="component" value="Unassembled WGS sequence"/>
</dbReference>
<dbReference type="CDD" id="cd00637">
    <property type="entry name" value="7tm_classA_rhodopsin-like"/>
    <property type="match status" value="1"/>
</dbReference>
<dbReference type="PROSITE" id="PS50262">
    <property type="entry name" value="G_PROTEIN_RECEP_F1_2"/>
    <property type="match status" value="1"/>
</dbReference>
<feature type="transmembrane region" description="Helical" evidence="5">
    <location>
        <begin position="172"/>
        <end position="198"/>
    </location>
</feature>
<feature type="transmembrane region" description="Helical" evidence="5">
    <location>
        <begin position="24"/>
        <end position="45"/>
    </location>
</feature>
<protein>
    <submittedName>
        <fullName evidence="7">G-coupled receptor-like protein</fullName>
    </submittedName>
</protein>
<keyword evidence="2 5" id="KW-0812">Transmembrane</keyword>
<keyword evidence="8" id="KW-1185">Reference proteome</keyword>
<evidence type="ECO:0000259" key="6">
    <source>
        <dbReference type="PROSITE" id="PS50262"/>
    </source>
</evidence>
<feature type="transmembrane region" description="Helical" evidence="5">
    <location>
        <begin position="218"/>
        <end position="251"/>
    </location>
</feature>
<dbReference type="Pfam" id="PF00001">
    <property type="entry name" value="7tm_1"/>
    <property type="match status" value="1"/>
</dbReference>
<dbReference type="EMBL" id="REGN01009411">
    <property type="protein sequence ID" value="RNA01216.1"/>
    <property type="molecule type" value="Genomic_DNA"/>
</dbReference>
<organism evidence="7 8">
    <name type="scientific">Brachionus plicatilis</name>
    <name type="common">Marine rotifer</name>
    <name type="synonym">Brachionus muelleri</name>
    <dbReference type="NCBI Taxonomy" id="10195"/>
    <lineage>
        <taxon>Eukaryota</taxon>
        <taxon>Metazoa</taxon>
        <taxon>Spiralia</taxon>
        <taxon>Gnathifera</taxon>
        <taxon>Rotifera</taxon>
        <taxon>Eurotatoria</taxon>
        <taxon>Monogononta</taxon>
        <taxon>Pseudotrocha</taxon>
        <taxon>Ploima</taxon>
        <taxon>Brachionidae</taxon>
        <taxon>Brachionus</taxon>
    </lineage>
</organism>
<reference evidence="7 8" key="1">
    <citation type="journal article" date="2018" name="Sci. Rep.">
        <title>Genomic signatures of local adaptation to the degree of environmental predictability in rotifers.</title>
        <authorList>
            <person name="Franch-Gras L."/>
            <person name="Hahn C."/>
            <person name="Garcia-Roger E.M."/>
            <person name="Carmona M.J."/>
            <person name="Serra M."/>
            <person name="Gomez A."/>
        </authorList>
    </citation>
    <scope>NUCLEOTIDE SEQUENCE [LARGE SCALE GENOMIC DNA]</scope>
    <source>
        <strain evidence="7">HYR1</strain>
    </source>
</reference>
<dbReference type="STRING" id="10195.A0A3M7PQ21"/>
<dbReference type="PRINTS" id="PR00237">
    <property type="entry name" value="GPCRRHODOPSN"/>
</dbReference>
<evidence type="ECO:0000256" key="4">
    <source>
        <dbReference type="ARBA" id="ARBA00023136"/>
    </source>
</evidence>